<dbReference type="EMBL" id="JAEAOA010000856">
    <property type="protein sequence ID" value="KAK3581056.1"/>
    <property type="molecule type" value="Genomic_DNA"/>
</dbReference>
<accession>A0AAE0VKL4</accession>
<protein>
    <submittedName>
        <fullName evidence="1">Uncharacterized protein</fullName>
    </submittedName>
</protein>
<keyword evidence="2" id="KW-1185">Reference proteome</keyword>
<organism evidence="1 2">
    <name type="scientific">Potamilus streckersoni</name>
    <dbReference type="NCBI Taxonomy" id="2493646"/>
    <lineage>
        <taxon>Eukaryota</taxon>
        <taxon>Metazoa</taxon>
        <taxon>Spiralia</taxon>
        <taxon>Lophotrochozoa</taxon>
        <taxon>Mollusca</taxon>
        <taxon>Bivalvia</taxon>
        <taxon>Autobranchia</taxon>
        <taxon>Heteroconchia</taxon>
        <taxon>Palaeoheterodonta</taxon>
        <taxon>Unionida</taxon>
        <taxon>Unionoidea</taxon>
        <taxon>Unionidae</taxon>
        <taxon>Ambleminae</taxon>
        <taxon>Lampsilini</taxon>
        <taxon>Potamilus</taxon>
    </lineage>
</organism>
<proteinExistence type="predicted"/>
<evidence type="ECO:0000313" key="2">
    <source>
        <dbReference type="Proteomes" id="UP001195483"/>
    </source>
</evidence>
<dbReference type="AlphaFoldDB" id="A0AAE0VKL4"/>
<reference evidence="1" key="3">
    <citation type="submission" date="2023-05" db="EMBL/GenBank/DDBJ databases">
        <authorList>
            <person name="Smith C.H."/>
        </authorList>
    </citation>
    <scope>NUCLEOTIDE SEQUENCE</scope>
    <source>
        <strain evidence="1">CHS0354</strain>
        <tissue evidence="1">Mantle</tissue>
    </source>
</reference>
<feature type="non-terminal residue" evidence="1">
    <location>
        <position position="1"/>
    </location>
</feature>
<comment type="caution">
    <text evidence="1">The sequence shown here is derived from an EMBL/GenBank/DDBJ whole genome shotgun (WGS) entry which is preliminary data.</text>
</comment>
<reference evidence="1" key="2">
    <citation type="journal article" date="2021" name="Genome Biol. Evol.">
        <title>Developing a high-quality reference genome for a parasitic bivalve with doubly uniparental inheritance (Bivalvia: Unionida).</title>
        <authorList>
            <person name="Smith C.H."/>
        </authorList>
    </citation>
    <scope>NUCLEOTIDE SEQUENCE</scope>
    <source>
        <strain evidence="1">CHS0354</strain>
        <tissue evidence="1">Mantle</tissue>
    </source>
</reference>
<dbReference type="Proteomes" id="UP001195483">
    <property type="component" value="Unassembled WGS sequence"/>
</dbReference>
<name>A0AAE0VKL4_9BIVA</name>
<sequence length="91" mass="10405">CPRVVCVCVEHLCFNASKYLEDSVGYALQHRQNITRLIFGKDGIVDYLFQTVSLTTYSARFDRLHVETDIRIKGRVDRLSEPILTRNATAS</sequence>
<gene>
    <name evidence="1" type="ORF">CHS0354_013962</name>
</gene>
<reference evidence="1" key="1">
    <citation type="journal article" date="2021" name="Genome Biol. Evol.">
        <title>A High-Quality Reference Genome for a Parasitic Bivalve with Doubly Uniparental Inheritance (Bivalvia: Unionida).</title>
        <authorList>
            <person name="Smith C.H."/>
        </authorList>
    </citation>
    <scope>NUCLEOTIDE SEQUENCE</scope>
    <source>
        <strain evidence="1">CHS0354</strain>
    </source>
</reference>
<evidence type="ECO:0000313" key="1">
    <source>
        <dbReference type="EMBL" id="KAK3581056.1"/>
    </source>
</evidence>